<keyword evidence="1" id="KW-0812">Transmembrane</keyword>
<organism evidence="2 3">
    <name type="scientific">Rugosimonospora acidiphila</name>
    <dbReference type="NCBI Taxonomy" id="556531"/>
    <lineage>
        <taxon>Bacteria</taxon>
        <taxon>Bacillati</taxon>
        <taxon>Actinomycetota</taxon>
        <taxon>Actinomycetes</taxon>
        <taxon>Micromonosporales</taxon>
        <taxon>Micromonosporaceae</taxon>
        <taxon>Rugosimonospora</taxon>
    </lineage>
</organism>
<feature type="transmembrane region" description="Helical" evidence="1">
    <location>
        <begin position="140"/>
        <end position="158"/>
    </location>
</feature>
<sequence length="390" mass="42214">MTETTAPALTRTPGGPQRATLLELFFDLVFVAALALTSIDLARKLSWAGVVEGLLPLLAVWWVWQITTLVTDYYDPERWPIQAILGGTMLGSILLAATLPAAFGPHGLFFAIVYVTIHLGRGLPLVTFQRGGPQIRAARFMIWFGVSTPAWILGALSPHPTTRGALWALALALEYLIGALRYPVPRLGRVPLSQYETAGRHLGERYQQFMILTLGDLIVVPALKFGQTGFSGLRTAALLAAFAATALLWQIYVFRIGLRFETVIDQNPGRVERWAPYTQVLTVAGVVALGTGFELVIGQPGGTTPAAWAVVLFAGPALFLVGRITFEYQMFRRYSRSRVAWAVVLIPMAVVACAVPPLLATVLVAINLLGVAVTDAIRGRRGSGRLSGDP</sequence>
<feature type="transmembrane region" description="Helical" evidence="1">
    <location>
        <begin position="164"/>
        <end position="184"/>
    </location>
</feature>
<dbReference type="PANTHER" id="PTHR36840:SF1">
    <property type="entry name" value="BLL5714 PROTEIN"/>
    <property type="match status" value="1"/>
</dbReference>
<keyword evidence="1" id="KW-0472">Membrane</keyword>
<feature type="transmembrane region" description="Helical" evidence="1">
    <location>
        <begin position="305"/>
        <end position="326"/>
    </location>
</feature>
<dbReference type="PANTHER" id="PTHR36840">
    <property type="entry name" value="BLL5714 PROTEIN"/>
    <property type="match status" value="1"/>
</dbReference>
<gene>
    <name evidence="2" type="ORF">GCM10023322_72430</name>
</gene>
<protein>
    <submittedName>
        <fullName evidence="2">Low temperature requirement protein A</fullName>
    </submittedName>
</protein>
<keyword evidence="1" id="KW-1133">Transmembrane helix</keyword>
<feature type="transmembrane region" description="Helical" evidence="1">
    <location>
        <begin position="235"/>
        <end position="254"/>
    </location>
</feature>
<evidence type="ECO:0000256" key="1">
    <source>
        <dbReference type="SAM" id="Phobius"/>
    </source>
</evidence>
<evidence type="ECO:0000313" key="2">
    <source>
        <dbReference type="EMBL" id="GAA5198633.1"/>
    </source>
</evidence>
<feature type="transmembrane region" description="Helical" evidence="1">
    <location>
        <begin position="109"/>
        <end position="128"/>
    </location>
</feature>
<dbReference type="EMBL" id="BAABJQ010000034">
    <property type="protein sequence ID" value="GAA5198633.1"/>
    <property type="molecule type" value="Genomic_DNA"/>
</dbReference>
<dbReference type="Pfam" id="PF06772">
    <property type="entry name" value="LtrA"/>
    <property type="match status" value="1"/>
</dbReference>
<feature type="transmembrane region" description="Helical" evidence="1">
    <location>
        <begin position="21"/>
        <end position="39"/>
    </location>
</feature>
<reference evidence="3" key="1">
    <citation type="journal article" date="2019" name="Int. J. Syst. Evol. Microbiol.">
        <title>The Global Catalogue of Microorganisms (GCM) 10K type strain sequencing project: providing services to taxonomists for standard genome sequencing and annotation.</title>
        <authorList>
            <consortium name="The Broad Institute Genomics Platform"/>
            <consortium name="The Broad Institute Genome Sequencing Center for Infectious Disease"/>
            <person name="Wu L."/>
            <person name="Ma J."/>
        </authorList>
    </citation>
    <scope>NUCLEOTIDE SEQUENCE [LARGE SCALE GENOMIC DNA]</scope>
    <source>
        <strain evidence="3">JCM 18304</strain>
    </source>
</reference>
<feature type="transmembrane region" description="Helical" evidence="1">
    <location>
        <begin position="84"/>
        <end position="103"/>
    </location>
</feature>
<feature type="transmembrane region" description="Helical" evidence="1">
    <location>
        <begin position="338"/>
        <end position="366"/>
    </location>
</feature>
<evidence type="ECO:0000313" key="3">
    <source>
        <dbReference type="Proteomes" id="UP001501570"/>
    </source>
</evidence>
<feature type="transmembrane region" description="Helical" evidence="1">
    <location>
        <begin position="45"/>
        <end position="64"/>
    </location>
</feature>
<feature type="transmembrane region" description="Helical" evidence="1">
    <location>
        <begin position="274"/>
        <end position="293"/>
    </location>
</feature>
<proteinExistence type="predicted"/>
<comment type="caution">
    <text evidence="2">The sequence shown here is derived from an EMBL/GenBank/DDBJ whole genome shotgun (WGS) entry which is preliminary data.</text>
</comment>
<dbReference type="RefSeq" id="WP_345637526.1">
    <property type="nucleotide sequence ID" value="NZ_BAABJQ010000034.1"/>
</dbReference>
<dbReference type="InterPro" id="IPR010640">
    <property type="entry name" value="Low_temperature_requirement_A"/>
</dbReference>
<keyword evidence="3" id="KW-1185">Reference proteome</keyword>
<accession>A0ABP9SLJ6</accession>
<name>A0ABP9SLJ6_9ACTN</name>
<dbReference type="Proteomes" id="UP001501570">
    <property type="component" value="Unassembled WGS sequence"/>
</dbReference>